<evidence type="ECO:0000256" key="1">
    <source>
        <dbReference type="SAM" id="MobiDB-lite"/>
    </source>
</evidence>
<evidence type="ECO:0000313" key="3">
    <source>
        <dbReference type="Proteomes" id="UP000006310"/>
    </source>
</evidence>
<organism evidence="2 3">
    <name type="scientific">Huiozyma naganishii (strain ATCC MYA-139 / BCRC 22969 / CBS 8797 / KCTC 17520 / NBRC 10181 / NCYC 3082 / Yp74L-3)</name>
    <name type="common">Yeast</name>
    <name type="synonym">Kazachstania naganishii</name>
    <dbReference type="NCBI Taxonomy" id="1071383"/>
    <lineage>
        <taxon>Eukaryota</taxon>
        <taxon>Fungi</taxon>
        <taxon>Dikarya</taxon>
        <taxon>Ascomycota</taxon>
        <taxon>Saccharomycotina</taxon>
        <taxon>Saccharomycetes</taxon>
        <taxon>Saccharomycetales</taxon>
        <taxon>Saccharomycetaceae</taxon>
        <taxon>Huiozyma</taxon>
    </lineage>
</organism>
<dbReference type="OrthoDB" id="4068553at2759"/>
<dbReference type="Proteomes" id="UP000006310">
    <property type="component" value="Chromosome 8"/>
</dbReference>
<feature type="region of interest" description="Disordered" evidence="1">
    <location>
        <begin position="168"/>
        <end position="193"/>
    </location>
</feature>
<feature type="compositionally biased region" description="Basic and acidic residues" evidence="1">
    <location>
        <begin position="181"/>
        <end position="193"/>
    </location>
</feature>
<sequence length="193" mass="21051">MRRSRTMAVTVPVRRYSRRAVTSVPVELEKINFKLGSLDLLDLASAAGENSAPYQTQYGGGESDVHGSVDTTISECDEEVSKEIDSSNGIGATAADAESPCVTGRESPYLSQEEDSPQTSSPDTSGTAYVTTALPREVHKSLKELIYKTNRELYDVDSNKVQYKAGLSRESGHHIPSLHTKRVEVKQEQSSRG</sequence>
<evidence type="ECO:0000313" key="2">
    <source>
        <dbReference type="EMBL" id="CCK71555.1"/>
    </source>
</evidence>
<gene>
    <name evidence="2" type="primary">KNAG0H01420</name>
    <name evidence="2" type="ordered locus">KNAG_0H01420</name>
</gene>
<dbReference type="GeneID" id="34527287"/>
<dbReference type="RefSeq" id="XP_022465800.1">
    <property type="nucleotide sequence ID" value="XM_022609400.1"/>
</dbReference>
<dbReference type="eggNOG" id="ENOG502SD03">
    <property type="taxonomic scope" value="Eukaryota"/>
</dbReference>
<feature type="region of interest" description="Disordered" evidence="1">
    <location>
        <begin position="78"/>
        <end position="128"/>
    </location>
</feature>
<dbReference type="AlphaFoldDB" id="J7R9M2"/>
<keyword evidence="3" id="KW-1185">Reference proteome</keyword>
<feature type="compositionally biased region" description="Polar residues" evidence="1">
    <location>
        <begin position="117"/>
        <end position="128"/>
    </location>
</feature>
<name>J7R9M2_HUIN7</name>
<reference evidence="2 3" key="1">
    <citation type="journal article" date="2011" name="Proc. Natl. Acad. Sci. U.S.A.">
        <title>Evolutionary erosion of yeast sex chromosomes by mating-type switching accidents.</title>
        <authorList>
            <person name="Gordon J.L."/>
            <person name="Armisen D."/>
            <person name="Proux-Wera E."/>
            <person name="Oheigeartaigh S.S."/>
            <person name="Byrne K.P."/>
            <person name="Wolfe K.H."/>
        </authorList>
    </citation>
    <scope>NUCLEOTIDE SEQUENCE [LARGE SCALE GENOMIC DNA]</scope>
    <source>
        <strain evidence="3">ATCC MYA-139 / BCRC 22969 / CBS 8797 / CCRC 22969 / KCTC 17520 / NBRC 10181 / NCYC 3082</strain>
    </source>
</reference>
<dbReference type="EMBL" id="HE978321">
    <property type="protein sequence ID" value="CCK71555.1"/>
    <property type="molecule type" value="Genomic_DNA"/>
</dbReference>
<proteinExistence type="predicted"/>
<dbReference type="HOGENOM" id="CLU_1408971_0_0_1"/>
<protein>
    <submittedName>
        <fullName evidence="2">Uncharacterized protein</fullName>
    </submittedName>
</protein>
<accession>J7R9M2</accession>
<dbReference type="KEGG" id="kng:KNAG_0H01420"/>
<reference evidence="3" key="2">
    <citation type="submission" date="2012-08" db="EMBL/GenBank/DDBJ databases">
        <title>Genome sequence of Kazachstania naganishii.</title>
        <authorList>
            <person name="Gordon J.L."/>
            <person name="Armisen D."/>
            <person name="Proux-Wera E."/>
            <person name="OhEigeartaigh S.S."/>
            <person name="Byrne K.P."/>
            <person name="Wolfe K.H."/>
        </authorList>
    </citation>
    <scope>NUCLEOTIDE SEQUENCE [LARGE SCALE GENOMIC DNA]</scope>
    <source>
        <strain evidence="3">ATCC MYA-139 / BCRC 22969 / CBS 8797 / CCRC 22969 / KCTC 17520 / NBRC 10181 / NCYC 3082</strain>
    </source>
</reference>